<dbReference type="VEuPathDB" id="FungiDB:LEMA_P059290.1"/>
<name>E4ZHR2_LEPMJ</name>
<dbReference type="HOGENOM" id="CLU_1949207_0_0_1"/>
<evidence type="ECO:0000313" key="1">
    <source>
        <dbReference type="EMBL" id="CBX90895.1"/>
    </source>
</evidence>
<dbReference type="Proteomes" id="UP000002668">
    <property type="component" value="Genome"/>
</dbReference>
<dbReference type="InParanoid" id="E4ZHR2"/>
<evidence type="ECO:0000313" key="2">
    <source>
        <dbReference type="Proteomes" id="UP000002668"/>
    </source>
</evidence>
<dbReference type="AlphaFoldDB" id="E4ZHR2"/>
<keyword evidence="2" id="KW-1185">Reference proteome</keyword>
<dbReference type="RefSeq" id="XP_003834260.1">
    <property type="nucleotide sequence ID" value="XM_003834212.1"/>
</dbReference>
<dbReference type="GeneID" id="13284953"/>
<accession>E4ZHR2</accession>
<proteinExistence type="predicted"/>
<dbReference type="EMBL" id="FP929065">
    <property type="protein sequence ID" value="CBX90895.1"/>
    <property type="molecule type" value="Genomic_DNA"/>
</dbReference>
<organism evidence="2">
    <name type="scientific">Leptosphaeria maculans (strain JN3 / isolate v23.1.3 / race Av1-4-5-6-7-8)</name>
    <name type="common">Blackleg fungus</name>
    <name type="synonym">Phoma lingam</name>
    <dbReference type="NCBI Taxonomy" id="985895"/>
    <lineage>
        <taxon>Eukaryota</taxon>
        <taxon>Fungi</taxon>
        <taxon>Dikarya</taxon>
        <taxon>Ascomycota</taxon>
        <taxon>Pezizomycotina</taxon>
        <taxon>Dothideomycetes</taxon>
        <taxon>Pleosporomycetidae</taxon>
        <taxon>Pleosporales</taxon>
        <taxon>Pleosporineae</taxon>
        <taxon>Leptosphaeriaceae</taxon>
        <taxon>Plenodomus</taxon>
        <taxon>Plenodomus lingam/Leptosphaeria maculans species complex</taxon>
    </lineage>
</organism>
<gene>
    <name evidence="1" type="ORF">LEMA_P059290.1</name>
</gene>
<protein>
    <submittedName>
        <fullName evidence="1">Predicted protein</fullName>
    </submittedName>
</protein>
<reference evidence="2" key="1">
    <citation type="journal article" date="2011" name="Nat. Commun.">
        <title>Effector diversification within compartments of the Leptosphaeria maculans genome affected by Repeat-Induced Point mutations.</title>
        <authorList>
            <person name="Rouxel T."/>
            <person name="Grandaubert J."/>
            <person name="Hane J.K."/>
            <person name="Hoede C."/>
            <person name="van de Wouw A.P."/>
            <person name="Couloux A."/>
            <person name="Dominguez V."/>
            <person name="Anthouard V."/>
            <person name="Bally P."/>
            <person name="Bourras S."/>
            <person name="Cozijnsen A.J."/>
            <person name="Ciuffetti L.M."/>
            <person name="Degrave A."/>
            <person name="Dilmaghani A."/>
            <person name="Duret L."/>
            <person name="Fudal I."/>
            <person name="Goodwin S.B."/>
            <person name="Gout L."/>
            <person name="Glaser N."/>
            <person name="Linglin J."/>
            <person name="Kema G.H.J."/>
            <person name="Lapalu N."/>
            <person name="Lawrence C.B."/>
            <person name="May K."/>
            <person name="Meyer M."/>
            <person name="Ollivier B."/>
            <person name="Poulain J."/>
            <person name="Schoch C.L."/>
            <person name="Simon A."/>
            <person name="Spatafora J.W."/>
            <person name="Stachowiak A."/>
            <person name="Turgeon B.G."/>
            <person name="Tyler B.M."/>
            <person name="Vincent D."/>
            <person name="Weissenbach J."/>
            <person name="Amselem J."/>
            <person name="Quesneville H."/>
            <person name="Oliver R.P."/>
            <person name="Wincker P."/>
            <person name="Balesdent M.-H."/>
            <person name="Howlett B.J."/>
        </authorList>
    </citation>
    <scope>NUCLEOTIDE SEQUENCE [LARGE SCALE GENOMIC DNA]</scope>
    <source>
        <strain evidence="2">JN3 / isolate v23.1.3 / race Av1-4-5-6-7-8</strain>
    </source>
</reference>
<sequence length="129" mass="14817">MTEDEHSRQQPFSGIRHLGYVQIKLDWTRTWQLSIRRSQATVGVELSPHMVTHEPAMLAQGCSTLLSPPFPPMYRFLVHFTTFIHLYRTSHRAAQAHASQLEKEILPYWLSPVILNASYCDGIITIGQE</sequence>